<protein>
    <submittedName>
        <fullName evidence="1">Uncharacterized protein</fullName>
    </submittedName>
</protein>
<proteinExistence type="predicted"/>
<dbReference type="EMBL" id="LVVY01000102">
    <property type="protein sequence ID" value="OAM75922.1"/>
    <property type="molecule type" value="Genomic_DNA"/>
</dbReference>
<dbReference type="AlphaFoldDB" id="A0A178HSU4"/>
<keyword evidence="2" id="KW-1185">Reference proteome</keyword>
<name>A0A178HSU4_9HYPH</name>
<evidence type="ECO:0000313" key="1">
    <source>
        <dbReference type="EMBL" id="OAM75922.1"/>
    </source>
</evidence>
<accession>A0A178HSU4</accession>
<dbReference type="Proteomes" id="UP000078389">
    <property type="component" value="Unassembled WGS sequence"/>
</dbReference>
<gene>
    <name evidence="1" type="ORF">A3840_13995</name>
</gene>
<evidence type="ECO:0000313" key="2">
    <source>
        <dbReference type="Proteomes" id="UP000078389"/>
    </source>
</evidence>
<sequence length="107" mass="12101">MRLRTAAEPNLHGRTKIAYLVEGKLEPPVGFNSGRQNAQLRLREIADTFIIYIAMSGRLIKEGGTTFTFLRQFSELRANKTPALAFEIATVLRIDSNNDVRHRQMLG</sequence>
<organism evidence="1 2">
    <name type="scientific">Devosia elaeis</name>
    <dbReference type="NCBI Taxonomy" id="1770058"/>
    <lineage>
        <taxon>Bacteria</taxon>
        <taxon>Pseudomonadati</taxon>
        <taxon>Pseudomonadota</taxon>
        <taxon>Alphaproteobacteria</taxon>
        <taxon>Hyphomicrobiales</taxon>
        <taxon>Devosiaceae</taxon>
        <taxon>Devosia</taxon>
    </lineage>
</organism>
<reference evidence="1 2" key="1">
    <citation type="submission" date="2016-03" db="EMBL/GenBank/DDBJ databases">
        <title>Genome sequencing of Devosia sp. S37.</title>
        <authorList>
            <person name="Mohd Nor M."/>
        </authorList>
    </citation>
    <scope>NUCLEOTIDE SEQUENCE [LARGE SCALE GENOMIC DNA]</scope>
    <source>
        <strain evidence="1 2">S37</strain>
    </source>
</reference>
<comment type="caution">
    <text evidence="1">The sequence shown here is derived from an EMBL/GenBank/DDBJ whole genome shotgun (WGS) entry which is preliminary data.</text>
</comment>